<sequence>MPDRKRFPTRQDLRSRALLSRCGLMTPGLCLFALMIQTAKAQSLDYSGFETLFGEPVTSSATGKPQRASNLPTDMQIITGEQIEGSGAQSVPEILRMVAGVNVRRYSTLGANVSIRGDDAAAGSRTLVLVDGRQVYLDGYGYTDWGLLPASLHDIRQIEVVRGPNSAVYGFNASGGVINIVTRDPLHENKSYVHIGGGSLGTFGGELVASHKFSDRLAAKFSLNGMQSDEYEDARARNTGTRVFALNSSLDLRGQITPRIDWKLSGTIGQDKSPFWLDIGDYIMSEPISKSLEGKINADTGLGLIEFRAYHNSFSSTNAASVGIDGYSIPIDFTYNLGTTDAQLSDTIALGNKNDLRLGVEYRYTTLNAGQSGVGVASGYDMLGAASAVWDYRISPKLTMTNAFRIDAFYVPSLRNSGSAAFSAAPAHHYVAPSFNSRLRYDAGNAGIFGLNVARGIQLPALFEFAPNASLGPVAIMNNSSLVPSTTINVGLNYSRKIVPLNANFTLALFAQRTVNMLGTPFASNFIFTPPATLVIHPANYGRVDDAGGEARLEGTTSFGLNWDVSYAMTSVRDLAQTSQINFERQTPVNSVIGGFSWKLGKFDLSSHARWQSHYQDVSANFVTMTLDNVMIHDFVTLNARVAWHFRKHFLLSLSADQMADSALRETAGLRIQRRLTGGLTAQF</sequence>
<evidence type="ECO:0000256" key="8">
    <source>
        <dbReference type="PROSITE-ProRule" id="PRU01360"/>
    </source>
</evidence>
<dbReference type="PANTHER" id="PTHR30069">
    <property type="entry name" value="TONB-DEPENDENT OUTER MEMBRANE RECEPTOR"/>
    <property type="match status" value="1"/>
</dbReference>
<keyword evidence="4 8" id="KW-0812">Transmembrane</keyword>
<evidence type="ECO:0000313" key="10">
    <source>
        <dbReference type="EMBL" id="NHO32744.1"/>
    </source>
</evidence>
<keyword evidence="6 8" id="KW-0472">Membrane</keyword>
<keyword evidence="3 8" id="KW-1134">Transmembrane beta strand</keyword>
<evidence type="ECO:0000256" key="5">
    <source>
        <dbReference type="ARBA" id="ARBA00022729"/>
    </source>
</evidence>
<dbReference type="Gene3D" id="2.170.130.10">
    <property type="entry name" value="TonB-dependent receptor, plug domain"/>
    <property type="match status" value="1"/>
</dbReference>
<dbReference type="InterPro" id="IPR037066">
    <property type="entry name" value="Plug_dom_sf"/>
</dbReference>
<keyword evidence="5" id="KW-0732">Signal</keyword>
<dbReference type="InterPro" id="IPR039426">
    <property type="entry name" value="TonB-dep_rcpt-like"/>
</dbReference>
<accession>A0ABX0KBD8</accession>
<evidence type="ECO:0000256" key="2">
    <source>
        <dbReference type="ARBA" id="ARBA00022448"/>
    </source>
</evidence>
<reference evidence="10 11" key="1">
    <citation type="journal article" date="2020" name="Int. J. Syst. Evol. Microbiol.">
        <title>Novel acetic acid bacteria from cider fermentations: Acetobacter conturbans sp. nov. and Acetobacter fallax sp. nov.</title>
        <authorList>
            <person name="Sombolestani A.S."/>
            <person name="Cleenwerck I."/>
            <person name="Cnockaert M."/>
            <person name="Borremans W."/>
            <person name="Wieme A.D."/>
            <person name="De Vuyst L."/>
            <person name="Vandamme P."/>
        </authorList>
    </citation>
    <scope>NUCLEOTIDE SEQUENCE [LARGE SCALE GENOMIC DNA]</scope>
    <source>
        <strain evidence="10 11">LMG 1637</strain>
    </source>
</reference>
<evidence type="ECO:0000256" key="6">
    <source>
        <dbReference type="ARBA" id="ARBA00023136"/>
    </source>
</evidence>
<organism evidence="10 11">
    <name type="scientific">Acetobacter fallax</name>
    <dbReference type="NCBI Taxonomy" id="1737473"/>
    <lineage>
        <taxon>Bacteria</taxon>
        <taxon>Pseudomonadati</taxon>
        <taxon>Pseudomonadota</taxon>
        <taxon>Alphaproteobacteria</taxon>
        <taxon>Acetobacterales</taxon>
        <taxon>Acetobacteraceae</taxon>
        <taxon>Acetobacter</taxon>
    </lineage>
</organism>
<evidence type="ECO:0000313" key="11">
    <source>
        <dbReference type="Proteomes" id="UP000615326"/>
    </source>
</evidence>
<dbReference type="PANTHER" id="PTHR30069:SF29">
    <property type="entry name" value="HEMOGLOBIN AND HEMOGLOBIN-HAPTOGLOBIN-BINDING PROTEIN 1-RELATED"/>
    <property type="match status" value="1"/>
</dbReference>
<dbReference type="PROSITE" id="PS52016">
    <property type="entry name" value="TONB_DEPENDENT_REC_3"/>
    <property type="match status" value="1"/>
</dbReference>
<keyword evidence="7 8" id="KW-0998">Cell outer membrane</keyword>
<dbReference type="InterPro" id="IPR036942">
    <property type="entry name" value="Beta-barrel_TonB_sf"/>
</dbReference>
<dbReference type="SUPFAM" id="SSF56935">
    <property type="entry name" value="Porins"/>
    <property type="match status" value="1"/>
</dbReference>
<evidence type="ECO:0000256" key="4">
    <source>
        <dbReference type="ARBA" id="ARBA00022692"/>
    </source>
</evidence>
<dbReference type="Pfam" id="PF07715">
    <property type="entry name" value="Plug"/>
    <property type="match status" value="1"/>
</dbReference>
<keyword evidence="2 8" id="KW-0813">Transport</keyword>
<dbReference type="InterPro" id="IPR012910">
    <property type="entry name" value="Plug_dom"/>
</dbReference>
<evidence type="ECO:0000256" key="7">
    <source>
        <dbReference type="ARBA" id="ARBA00023237"/>
    </source>
</evidence>
<name>A0ABX0KBD8_9PROT</name>
<dbReference type="EMBL" id="WOSW01000015">
    <property type="protein sequence ID" value="NHO32744.1"/>
    <property type="molecule type" value="Genomic_DNA"/>
</dbReference>
<dbReference type="Proteomes" id="UP000615326">
    <property type="component" value="Unassembled WGS sequence"/>
</dbReference>
<evidence type="ECO:0000259" key="9">
    <source>
        <dbReference type="Pfam" id="PF07715"/>
    </source>
</evidence>
<gene>
    <name evidence="10" type="ORF">GOB84_09275</name>
</gene>
<keyword evidence="11" id="KW-1185">Reference proteome</keyword>
<evidence type="ECO:0000256" key="1">
    <source>
        <dbReference type="ARBA" id="ARBA00004571"/>
    </source>
</evidence>
<evidence type="ECO:0000256" key="3">
    <source>
        <dbReference type="ARBA" id="ARBA00022452"/>
    </source>
</evidence>
<protein>
    <submittedName>
        <fullName evidence="10">TonB-dependent receptor plug domain-containing protein</fullName>
    </submittedName>
</protein>
<dbReference type="Gene3D" id="2.40.170.20">
    <property type="entry name" value="TonB-dependent receptor, beta-barrel domain"/>
    <property type="match status" value="1"/>
</dbReference>
<proteinExistence type="inferred from homology"/>
<comment type="subcellular location">
    <subcellularLocation>
        <location evidence="1 8">Cell outer membrane</location>
        <topology evidence="1 8">Multi-pass membrane protein</topology>
    </subcellularLocation>
</comment>
<comment type="caution">
    <text evidence="10">The sequence shown here is derived from an EMBL/GenBank/DDBJ whole genome shotgun (WGS) entry which is preliminary data.</text>
</comment>
<feature type="domain" description="TonB-dependent receptor plug" evidence="9">
    <location>
        <begin position="69"/>
        <end position="177"/>
    </location>
</feature>
<comment type="similarity">
    <text evidence="8">Belongs to the TonB-dependent receptor family.</text>
</comment>
<keyword evidence="10" id="KW-0675">Receptor</keyword>
<dbReference type="RefSeq" id="WP_173577272.1">
    <property type="nucleotide sequence ID" value="NZ_WOSW01000015.1"/>
</dbReference>